<evidence type="ECO:0000256" key="4">
    <source>
        <dbReference type="ARBA" id="ARBA00022692"/>
    </source>
</evidence>
<organism evidence="14 15">
    <name type="scientific">Mucilaginibacter robiniae</name>
    <dbReference type="NCBI Taxonomy" id="2728022"/>
    <lineage>
        <taxon>Bacteria</taxon>
        <taxon>Pseudomonadati</taxon>
        <taxon>Bacteroidota</taxon>
        <taxon>Sphingobacteriia</taxon>
        <taxon>Sphingobacteriales</taxon>
        <taxon>Sphingobacteriaceae</taxon>
        <taxon>Mucilaginibacter</taxon>
    </lineage>
</organism>
<feature type="chain" id="PRO_5029575449" evidence="11">
    <location>
        <begin position="22"/>
        <end position="1052"/>
    </location>
</feature>
<dbReference type="NCBIfam" id="TIGR04057">
    <property type="entry name" value="SusC_RagA_signa"/>
    <property type="match status" value="1"/>
</dbReference>
<keyword evidence="3 8" id="KW-1134">Transmembrane beta strand</keyword>
<feature type="domain" description="TonB-dependent receptor plug" evidence="13">
    <location>
        <begin position="114"/>
        <end position="232"/>
    </location>
</feature>
<dbReference type="Pfam" id="PF13715">
    <property type="entry name" value="CarbopepD_reg_2"/>
    <property type="match status" value="1"/>
</dbReference>
<feature type="region of interest" description="Disordered" evidence="10">
    <location>
        <begin position="1017"/>
        <end position="1052"/>
    </location>
</feature>
<keyword evidence="11" id="KW-0732">Signal</keyword>
<dbReference type="InterPro" id="IPR037066">
    <property type="entry name" value="Plug_dom_sf"/>
</dbReference>
<dbReference type="AlphaFoldDB" id="A0A7L5DZJ1"/>
<feature type="signal peptide" evidence="11">
    <location>
        <begin position="1"/>
        <end position="21"/>
    </location>
</feature>
<evidence type="ECO:0000256" key="6">
    <source>
        <dbReference type="ARBA" id="ARBA00023136"/>
    </source>
</evidence>
<dbReference type="NCBIfam" id="TIGR04056">
    <property type="entry name" value="OMP_RagA_SusC"/>
    <property type="match status" value="1"/>
</dbReference>
<dbReference type="Pfam" id="PF00593">
    <property type="entry name" value="TonB_dep_Rec_b-barrel"/>
    <property type="match status" value="1"/>
</dbReference>
<dbReference type="Gene3D" id="2.40.170.20">
    <property type="entry name" value="TonB-dependent receptor, beta-barrel domain"/>
    <property type="match status" value="1"/>
</dbReference>
<gene>
    <name evidence="14" type="ORF">HH214_11865</name>
</gene>
<evidence type="ECO:0000256" key="3">
    <source>
        <dbReference type="ARBA" id="ARBA00022452"/>
    </source>
</evidence>
<dbReference type="GO" id="GO:0009279">
    <property type="term" value="C:cell outer membrane"/>
    <property type="evidence" value="ECO:0007669"/>
    <property type="project" value="UniProtKB-SubCell"/>
</dbReference>
<keyword evidence="2 8" id="KW-0813">Transport</keyword>
<dbReference type="Gene3D" id="2.170.130.10">
    <property type="entry name" value="TonB-dependent receptor, plug domain"/>
    <property type="match status" value="1"/>
</dbReference>
<feature type="domain" description="TonB-dependent receptor-like beta-barrel" evidence="12">
    <location>
        <begin position="414"/>
        <end position="803"/>
    </location>
</feature>
<dbReference type="InterPro" id="IPR012910">
    <property type="entry name" value="Plug_dom"/>
</dbReference>
<dbReference type="InterPro" id="IPR008969">
    <property type="entry name" value="CarboxyPept-like_regulatory"/>
</dbReference>
<proteinExistence type="inferred from homology"/>
<evidence type="ECO:0000256" key="9">
    <source>
        <dbReference type="RuleBase" id="RU003357"/>
    </source>
</evidence>
<feature type="compositionally biased region" description="Polar residues" evidence="10">
    <location>
        <begin position="1018"/>
        <end position="1046"/>
    </location>
</feature>
<reference evidence="14 15" key="1">
    <citation type="submission" date="2020-04" db="EMBL/GenBank/DDBJ databases">
        <title>Genome sequencing of novel species.</title>
        <authorList>
            <person name="Heo J."/>
            <person name="Kim S.-J."/>
            <person name="Kim J.-S."/>
            <person name="Hong S.-B."/>
            <person name="Kwon S.-W."/>
        </authorList>
    </citation>
    <scope>NUCLEOTIDE SEQUENCE [LARGE SCALE GENOMIC DNA]</scope>
    <source>
        <strain evidence="14 15">F39-2</strain>
    </source>
</reference>
<comment type="subcellular location">
    <subcellularLocation>
        <location evidence="1 8">Cell outer membrane</location>
        <topology evidence="1 8">Multi-pass membrane protein</topology>
    </subcellularLocation>
</comment>
<evidence type="ECO:0000256" key="11">
    <source>
        <dbReference type="SAM" id="SignalP"/>
    </source>
</evidence>
<evidence type="ECO:0000259" key="13">
    <source>
        <dbReference type="Pfam" id="PF07715"/>
    </source>
</evidence>
<dbReference type="KEGG" id="mrob:HH214_11865"/>
<keyword evidence="5 9" id="KW-0798">TonB box</keyword>
<protein>
    <submittedName>
        <fullName evidence="14">SusC/RagA family TonB-linked outer membrane protein</fullName>
    </submittedName>
</protein>
<evidence type="ECO:0000256" key="1">
    <source>
        <dbReference type="ARBA" id="ARBA00004571"/>
    </source>
</evidence>
<accession>A0A7L5DZJ1</accession>
<dbReference type="InterPro" id="IPR039426">
    <property type="entry name" value="TonB-dep_rcpt-like"/>
</dbReference>
<dbReference type="SUPFAM" id="SSF56935">
    <property type="entry name" value="Porins"/>
    <property type="match status" value="1"/>
</dbReference>
<dbReference type="InterPro" id="IPR036942">
    <property type="entry name" value="Beta-barrel_TonB_sf"/>
</dbReference>
<dbReference type="SUPFAM" id="SSF49464">
    <property type="entry name" value="Carboxypeptidase regulatory domain-like"/>
    <property type="match status" value="1"/>
</dbReference>
<evidence type="ECO:0000259" key="12">
    <source>
        <dbReference type="Pfam" id="PF00593"/>
    </source>
</evidence>
<dbReference type="Gene3D" id="2.60.40.1120">
    <property type="entry name" value="Carboxypeptidase-like, regulatory domain"/>
    <property type="match status" value="1"/>
</dbReference>
<comment type="similarity">
    <text evidence="8 9">Belongs to the TonB-dependent receptor family.</text>
</comment>
<evidence type="ECO:0000313" key="15">
    <source>
        <dbReference type="Proteomes" id="UP000503278"/>
    </source>
</evidence>
<dbReference type="RefSeq" id="WP_169607925.1">
    <property type="nucleotide sequence ID" value="NZ_CP051682.1"/>
</dbReference>
<keyword evidence="15" id="KW-1185">Reference proteome</keyword>
<keyword evidence="4 8" id="KW-0812">Transmembrane</keyword>
<evidence type="ECO:0000256" key="5">
    <source>
        <dbReference type="ARBA" id="ARBA00023077"/>
    </source>
</evidence>
<name>A0A7L5DZJ1_9SPHI</name>
<dbReference type="InterPro" id="IPR023996">
    <property type="entry name" value="TonB-dep_OMP_SusC/RagA"/>
</dbReference>
<keyword evidence="6 8" id="KW-0472">Membrane</keyword>
<evidence type="ECO:0000256" key="7">
    <source>
        <dbReference type="ARBA" id="ARBA00023237"/>
    </source>
</evidence>
<dbReference type="InterPro" id="IPR000531">
    <property type="entry name" value="Beta-barrel_TonB"/>
</dbReference>
<sequence>MKKTLLFFLGVFMLLGAQVYAQTRTVTGVITGKDDGLPLPGVSVTIQGTKTGTQTGPDGSYTIKVSPGQALVFTFVGFNTQTITPSGNRQDIVLTGRSSDLNEVVVVGYGTQVKRATVGTIAQVKGSDLIEQPVQNFEQALAGRAPGVQVTIPNGVSNTPPVIHIRGVNSISLSSQPLFVVDGVVSITGDLSGGESGGNALANINPDDIESISIAKDGAATAIYGSRAANGVVFVTTKRGKKGNAIVSLDSWIGQNHVFRLPKVLDANQYISIKNEALVNAGLYNANSYYVTTTPDANGVPFNTNWAKLIYRTGTTYNTTASVSGGTEKTNYYASANYSKQEGIIRKNDFISKGLLFNVDHKANKYISLGAKLSYVDQQNLAATSSGSLSGEAYATAGLGRLALLLPPNIGAYNADGSYNLNPLTGAIGLQNNKGYSNSYPNPKPALDLDRANNEQFHTAANVYLQVKPLSWITLKTQYGIDYINSVNDNFTNPISNFTVSGGVVTNNANANDNYQQYKRYVWSNTLQLDRSIVDKHNFSFLLGNEQQRTTQYGFGLSRSILSDIAFNQIQAGFVNVATSNLVNTENYLVSFFGRLNYDFDKKYFLSATVRRDGYSAFGSDHKYGIFPGVGVSWEITREKFWSKIGADKLFSSFRLKGSYAQVGNNAGLNNYASYGFYGNSLYNANPTLAATQAGNNALKWETSRKTDVGLNFGIFGDRITGELAYYKNDISGLILNVPLAPSAGLATNPPVNVGSMFNKGLEIDLNADIVRSKNFRWSANFNIAFNQNKITSLIPGTNYFTYSTSSLEVSNINQVGHSIGSLYLVNSAGVDPTNGRRIFINGKGQKVEYTFLGTQHWYYMDGSNAPAISQAADAHNQGNTVPKETGGFSNSFHYKNFDLNVLFTYQLGFYVYYGTQSTLTDQRFWNNSTVILDHWTTPGQIARYPQVVFGDNVSNGTSFPTDFNTYRGDFLKFKTVNLGYTLPKSLLGRTGLSSLRVYVTAQNLFIITKYPGPDPEVSSNGDSINGNSTSGVDRNTSPNSRSFTAGFSIKF</sequence>
<dbReference type="Pfam" id="PF07715">
    <property type="entry name" value="Plug"/>
    <property type="match status" value="1"/>
</dbReference>
<dbReference type="PROSITE" id="PS52016">
    <property type="entry name" value="TONB_DEPENDENT_REC_3"/>
    <property type="match status" value="1"/>
</dbReference>
<dbReference type="Proteomes" id="UP000503278">
    <property type="component" value="Chromosome"/>
</dbReference>
<keyword evidence="7 8" id="KW-0998">Cell outer membrane</keyword>
<evidence type="ECO:0000256" key="8">
    <source>
        <dbReference type="PROSITE-ProRule" id="PRU01360"/>
    </source>
</evidence>
<dbReference type="EMBL" id="CP051682">
    <property type="protein sequence ID" value="QJD96522.1"/>
    <property type="molecule type" value="Genomic_DNA"/>
</dbReference>
<evidence type="ECO:0000256" key="10">
    <source>
        <dbReference type="SAM" id="MobiDB-lite"/>
    </source>
</evidence>
<evidence type="ECO:0000256" key="2">
    <source>
        <dbReference type="ARBA" id="ARBA00022448"/>
    </source>
</evidence>
<dbReference type="InterPro" id="IPR023997">
    <property type="entry name" value="TonB-dep_OMP_SusC/RagA_CS"/>
</dbReference>
<evidence type="ECO:0000313" key="14">
    <source>
        <dbReference type="EMBL" id="QJD96522.1"/>
    </source>
</evidence>